<dbReference type="Pfam" id="PF01144">
    <property type="entry name" value="CoA_trans"/>
    <property type="match status" value="1"/>
</dbReference>
<comment type="similarity">
    <text evidence="1">Belongs to the 3-oxoacid CoA-transferase subunit A family.</text>
</comment>
<dbReference type="InterPro" id="IPR012792">
    <property type="entry name" value="3-oxoacid_CoA-transf_A"/>
</dbReference>
<proteinExistence type="inferred from homology"/>
<dbReference type="InterPro" id="IPR037171">
    <property type="entry name" value="NagB/RpiA_transferase-like"/>
</dbReference>
<evidence type="ECO:0000313" key="3">
    <source>
        <dbReference type="EMBL" id="TCL38668.1"/>
    </source>
</evidence>
<evidence type="ECO:0000313" key="4">
    <source>
        <dbReference type="Proteomes" id="UP000295063"/>
    </source>
</evidence>
<organism evidence="3 4">
    <name type="scientific">Anaerospora hongkongensis</name>
    <dbReference type="NCBI Taxonomy" id="244830"/>
    <lineage>
        <taxon>Bacteria</taxon>
        <taxon>Bacillati</taxon>
        <taxon>Bacillota</taxon>
        <taxon>Negativicutes</taxon>
        <taxon>Selenomonadales</taxon>
        <taxon>Sporomusaceae</taxon>
        <taxon>Anaerospora</taxon>
    </lineage>
</organism>
<sequence length="238" mass="25981">MNKITELDKVIDRVNDGATIMIGGFLGIGSPLKCIEKLVEKGVKELTVIAVTNAYPGGGFDLAPLFKNRQVKKFITAHTGTCPEALEVYKSGDLEVEFYPMGSWIEKIRAAGSGLGGVLTPIGVGTLVEKDKQKLTINGKEYLLELPLKADFAFIKGYRADQLGNVEYRGVSLNSNPVVAMAADYTVAEVNEIVEVGAIEPIRVGTPGIFVRAVIQGYAFEEHQRIYEELWMRTGRLA</sequence>
<reference evidence="3 4" key="1">
    <citation type="submission" date="2019-03" db="EMBL/GenBank/DDBJ databases">
        <title>Genomic Encyclopedia of Type Strains, Phase IV (KMG-IV): sequencing the most valuable type-strain genomes for metagenomic binning, comparative biology and taxonomic classification.</title>
        <authorList>
            <person name="Goeker M."/>
        </authorList>
    </citation>
    <scope>NUCLEOTIDE SEQUENCE [LARGE SCALE GENOMIC DNA]</scope>
    <source>
        <strain evidence="3 4">DSM 15969</strain>
    </source>
</reference>
<dbReference type="GO" id="GO:0008410">
    <property type="term" value="F:CoA-transferase activity"/>
    <property type="evidence" value="ECO:0007669"/>
    <property type="project" value="InterPro"/>
</dbReference>
<evidence type="ECO:0000256" key="1">
    <source>
        <dbReference type="ARBA" id="ARBA00005612"/>
    </source>
</evidence>
<protein>
    <submittedName>
        <fullName evidence="3">Acetate CoA/acetoacetate CoA-transferase alpha subunit</fullName>
    </submittedName>
</protein>
<comment type="caution">
    <text evidence="3">The sequence shown here is derived from an EMBL/GenBank/DDBJ whole genome shotgun (WGS) entry which is preliminary data.</text>
</comment>
<evidence type="ECO:0000256" key="2">
    <source>
        <dbReference type="ARBA" id="ARBA00022679"/>
    </source>
</evidence>
<dbReference type="OrthoDB" id="9777193at2"/>
<dbReference type="Gene3D" id="3.40.1080.10">
    <property type="entry name" value="Glutaconate Coenzyme A-transferase"/>
    <property type="match status" value="1"/>
</dbReference>
<accession>A0A4R1Q2E5</accession>
<gene>
    <name evidence="3" type="ORF">EV210_103143</name>
</gene>
<dbReference type="PANTHER" id="PTHR13707:SF60">
    <property type="entry name" value="ACETATE COA-TRANSFERASE SUBUNIT ALPHA"/>
    <property type="match status" value="1"/>
</dbReference>
<dbReference type="AlphaFoldDB" id="A0A4R1Q2E5"/>
<dbReference type="InterPro" id="IPR004165">
    <property type="entry name" value="CoA_trans_fam_I"/>
</dbReference>
<dbReference type="SUPFAM" id="SSF100950">
    <property type="entry name" value="NagB/RpiA/CoA transferase-like"/>
    <property type="match status" value="1"/>
</dbReference>
<dbReference type="Proteomes" id="UP000295063">
    <property type="component" value="Unassembled WGS sequence"/>
</dbReference>
<keyword evidence="2 3" id="KW-0808">Transferase</keyword>
<dbReference type="RefSeq" id="WP_132076777.1">
    <property type="nucleotide sequence ID" value="NZ_DAIMLW010000247.1"/>
</dbReference>
<keyword evidence="4" id="KW-1185">Reference proteome</keyword>
<name>A0A4R1Q2E5_9FIRM</name>
<dbReference type="SMART" id="SM00882">
    <property type="entry name" value="CoA_trans"/>
    <property type="match status" value="1"/>
</dbReference>
<dbReference type="NCBIfam" id="TIGR02429">
    <property type="entry name" value="pcaI_scoA_fam"/>
    <property type="match status" value="1"/>
</dbReference>
<dbReference type="PROSITE" id="PS01273">
    <property type="entry name" value="COA_TRANSF_1"/>
    <property type="match status" value="1"/>
</dbReference>
<dbReference type="InterPro" id="IPR004163">
    <property type="entry name" value="CoA_transf_BS"/>
</dbReference>
<dbReference type="PANTHER" id="PTHR13707">
    <property type="entry name" value="KETOACID-COENZYME A TRANSFERASE"/>
    <property type="match status" value="1"/>
</dbReference>
<dbReference type="EMBL" id="SLUI01000003">
    <property type="protein sequence ID" value="TCL38668.1"/>
    <property type="molecule type" value="Genomic_DNA"/>
</dbReference>